<dbReference type="EMBL" id="JACGXA010000001">
    <property type="protein sequence ID" value="MBA8802749.1"/>
    <property type="molecule type" value="Genomic_DNA"/>
</dbReference>
<proteinExistence type="predicted"/>
<keyword evidence="1" id="KW-0472">Membrane</keyword>
<comment type="caution">
    <text evidence="2">The sequence shown here is derived from an EMBL/GenBank/DDBJ whole genome shotgun (WGS) entry which is preliminary data.</text>
</comment>
<sequence length="80" mass="8889">MTAWEDDEDADWTPPTHLPLDAQRMGLNRSVPDGALLDFAGSLDPAKPLHRVTAWVMLVVFAFPAALYVVRLLWGLLLGF</sequence>
<reference evidence="2 3" key="1">
    <citation type="submission" date="2020-07" db="EMBL/GenBank/DDBJ databases">
        <title>Sequencing the genomes of 1000 actinobacteria strains.</title>
        <authorList>
            <person name="Klenk H.-P."/>
        </authorList>
    </citation>
    <scope>NUCLEOTIDE SEQUENCE [LARGE SCALE GENOMIC DNA]</scope>
    <source>
        <strain evidence="2 3">DSM 21349</strain>
    </source>
</reference>
<keyword evidence="3" id="KW-1185">Reference proteome</keyword>
<gene>
    <name evidence="2" type="ORF">FB382_001040</name>
</gene>
<evidence type="ECO:0000256" key="1">
    <source>
        <dbReference type="SAM" id="Phobius"/>
    </source>
</evidence>
<dbReference type="Proteomes" id="UP000580910">
    <property type="component" value="Unassembled WGS sequence"/>
</dbReference>
<accession>A0A7W3IYA5</accession>
<evidence type="ECO:0000313" key="2">
    <source>
        <dbReference type="EMBL" id="MBA8802749.1"/>
    </source>
</evidence>
<keyword evidence="1" id="KW-0812">Transmembrane</keyword>
<dbReference type="RefSeq" id="WP_182537380.1">
    <property type="nucleotide sequence ID" value="NZ_JACGXA010000001.1"/>
</dbReference>
<keyword evidence="1" id="KW-1133">Transmembrane helix</keyword>
<dbReference type="AlphaFoldDB" id="A0A7W3IYA5"/>
<name>A0A7W3IYA5_9ACTN</name>
<evidence type="ECO:0000313" key="3">
    <source>
        <dbReference type="Proteomes" id="UP000580910"/>
    </source>
</evidence>
<organism evidence="2 3">
    <name type="scientific">Nocardioides ginsengisegetis</name>
    <dbReference type="NCBI Taxonomy" id="661491"/>
    <lineage>
        <taxon>Bacteria</taxon>
        <taxon>Bacillati</taxon>
        <taxon>Actinomycetota</taxon>
        <taxon>Actinomycetes</taxon>
        <taxon>Propionibacteriales</taxon>
        <taxon>Nocardioidaceae</taxon>
        <taxon>Nocardioides</taxon>
    </lineage>
</organism>
<feature type="transmembrane region" description="Helical" evidence="1">
    <location>
        <begin position="52"/>
        <end position="74"/>
    </location>
</feature>
<protein>
    <submittedName>
        <fullName evidence="2">Uncharacterized protein</fullName>
    </submittedName>
</protein>